<reference evidence="6" key="1">
    <citation type="submission" date="2013-08" db="EMBL/GenBank/DDBJ databases">
        <authorList>
            <person name="Mendez C."/>
            <person name="Richter M."/>
            <person name="Ferrer M."/>
            <person name="Sanchez J."/>
        </authorList>
    </citation>
    <scope>NUCLEOTIDE SEQUENCE</scope>
</reference>
<organism evidence="6">
    <name type="scientific">mine drainage metagenome</name>
    <dbReference type="NCBI Taxonomy" id="410659"/>
    <lineage>
        <taxon>unclassified sequences</taxon>
        <taxon>metagenomes</taxon>
        <taxon>ecological metagenomes</taxon>
    </lineage>
</organism>
<evidence type="ECO:0000256" key="2">
    <source>
        <dbReference type="ARBA" id="ARBA00022578"/>
    </source>
</evidence>
<dbReference type="PANTHER" id="PTHR33258">
    <property type="entry name" value="TRANSPOSASE INSL FOR INSERTION SEQUENCE ELEMENT IS186A-RELATED"/>
    <property type="match status" value="1"/>
</dbReference>
<evidence type="ECO:0000256" key="4">
    <source>
        <dbReference type="ARBA" id="ARBA00023172"/>
    </source>
</evidence>
<keyword evidence="3" id="KW-0238">DNA-binding</keyword>
<proteinExistence type="inferred from homology"/>
<evidence type="ECO:0000256" key="3">
    <source>
        <dbReference type="ARBA" id="ARBA00023125"/>
    </source>
</evidence>
<dbReference type="SUPFAM" id="SSF53098">
    <property type="entry name" value="Ribonuclease H-like"/>
    <property type="match status" value="1"/>
</dbReference>
<dbReference type="GO" id="GO:0004803">
    <property type="term" value="F:transposase activity"/>
    <property type="evidence" value="ECO:0007669"/>
    <property type="project" value="InterPro"/>
</dbReference>
<dbReference type="NCBIfam" id="NF033592">
    <property type="entry name" value="transpos_IS4_1"/>
    <property type="match status" value="1"/>
</dbReference>
<evidence type="ECO:0000259" key="5">
    <source>
        <dbReference type="Pfam" id="PF01609"/>
    </source>
</evidence>
<evidence type="ECO:0000313" key="6">
    <source>
        <dbReference type="EMBL" id="EQD41808.1"/>
    </source>
</evidence>
<accession>T0Z9U2</accession>
<comment type="similarity">
    <text evidence="1">Belongs to the transposase 11 family.</text>
</comment>
<dbReference type="Pfam" id="PF01609">
    <property type="entry name" value="DDE_Tnp_1"/>
    <property type="match status" value="1"/>
</dbReference>
<dbReference type="Gene3D" id="3.90.350.10">
    <property type="entry name" value="Transposase Inhibitor Protein From Tn5, Chain A, domain 1"/>
    <property type="match status" value="1"/>
</dbReference>
<gene>
    <name evidence="6" type="ORF">B1B_14365</name>
</gene>
<protein>
    <submittedName>
        <fullName evidence="6">Transposase IS4 family protein</fullName>
    </submittedName>
</protein>
<comment type="caution">
    <text evidence="6">The sequence shown here is derived from an EMBL/GenBank/DDBJ whole genome shotgun (WGS) entry which is preliminary data.</text>
</comment>
<dbReference type="PANTHER" id="PTHR33258:SF1">
    <property type="entry name" value="TRANSPOSASE INSL FOR INSERTION SEQUENCE ELEMENT IS186A-RELATED"/>
    <property type="match status" value="1"/>
</dbReference>
<sequence>EKTLTSELLGRLGPGMLVIADRNFPGYELWRDAARTGADLLWRVSSSFHLEIDEVLEDGSYLSRLKAPRELRRAGAKDITVRVVEYQLADADGNETDTFTLITTLLDPDTAPATELAELYHARWQIETAFGAFKSDLKGDGVVLRSKAPDGAEQECWALLC</sequence>
<name>T0Z9U2_9ZZZZ</name>
<dbReference type="GO" id="GO:0003677">
    <property type="term" value="F:DNA binding"/>
    <property type="evidence" value="ECO:0007669"/>
    <property type="project" value="UniProtKB-KW"/>
</dbReference>
<dbReference type="InterPro" id="IPR047952">
    <property type="entry name" value="Transpos_IS4"/>
</dbReference>
<feature type="non-terminal residue" evidence="6">
    <location>
        <position position="161"/>
    </location>
</feature>
<feature type="domain" description="Transposase IS4-like" evidence="5">
    <location>
        <begin position="8"/>
        <end position="161"/>
    </location>
</feature>
<keyword evidence="2" id="KW-0815">Transposition</keyword>
<keyword evidence="4" id="KW-0233">DNA recombination</keyword>
<feature type="non-terminal residue" evidence="6">
    <location>
        <position position="1"/>
    </location>
</feature>
<dbReference type="EMBL" id="AUZY01009510">
    <property type="protein sequence ID" value="EQD41808.1"/>
    <property type="molecule type" value="Genomic_DNA"/>
</dbReference>
<dbReference type="GO" id="GO:0006313">
    <property type="term" value="P:DNA transposition"/>
    <property type="evidence" value="ECO:0007669"/>
    <property type="project" value="InterPro"/>
</dbReference>
<dbReference type="InterPro" id="IPR012337">
    <property type="entry name" value="RNaseH-like_sf"/>
</dbReference>
<dbReference type="InterPro" id="IPR002559">
    <property type="entry name" value="Transposase_11"/>
</dbReference>
<evidence type="ECO:0000256" key="1">
    <source>
        <dbReference type="ARBA" id="ARBA00010075"/>
    </source>
</evidence>
<dbReference type="AlphaFoldDB" id="T0Z9U2"/>
<reference evidence="6" key="2">
    <citation type="journal article" date="2014" name="ISME J.">
        <title>Microbial stratification in low pH oxic and suboxic macroscopic growths along an acid mine drainage.</title>
        <authorList>
            <person name="Mendez-Garcia C."/>
            <person name="Mesa V."/>
            <person name="Sprenger R.R."/>
            <person name="Richter M."/>
            <person name="Diez M.S."/>
            <person name="Solano J."/>
            <person name="Bargiela R."/>
            <person name="Golyshina O.V."/>
            <person name="Manteca A."/>
            <person name="Ramos J.L."/>
            <person name="Gallego J.R."/>
            <person name="Llorente I."/>
            <person name="Martins Dos Santos V.A."/>
            <person name="Jensen O.N."/>
            <person name="Pelaez A.I."/>
            <person name="Sanchez J."/>
            <person name="Ferrer M."/>
        </authorList>
    </citation>
    <scope>NUCLEOTIDE SEQUENCE</scope>
</reference>